<dbReference type="Pfam" id="PF04612">
    <property type="entry name" value="T2SSM"/>
    <property type="match status" value="1"/>
</dbReference>
<dbReference type="RefSeq" id="WP_133588575.1">
    <property type="nucleotide sequence ID" value="NZ_SNVV01000002.1"/>
</dbReference>
<feature type="coiled-coil region" evidence="1">
    <location>
        <begin position="73"/>
        <end position="100"/>
    </location>
</feature>
<gene>
    <name evidence="3" type="ORF">C7389_102207</name>
</gene>
<comment type="caution">
    <text evidence="3">The sequence shown here is derived from an EMBL/GenBank/DDBJ whole genome shotgun (WGS) entry which is preliminary data.</text>
</comment>
<dbReference type="AlphaFoldDB" id="A0A4R6EDJ9"/>
<keyword evidence="4" id="KW-1185">Reference proteome</keyword>
<name>A0A4R6EDJ9_9RHOO</name>
<evidence type="ECO:0000256" key="1">
    <source>
        <dbReference type="SAM" id="Coils"/>
    </source>
</evidence>
<feature type="transmembrane region" description="Helical" evidence="2">
    <location>
        <begin position="48"/>
        <end position="70"/>
    </location>
</feature>
<dbReference type="Proteomes" id="UP000295129">
    <property type="component" value="Unassembled WGS sequence"/>
</dbReference>
<proteinExistence type="predicted"/>
<evidence type="ECO:0000313" key="4">
    <source>
        <dbReference type="Proteomes" id="UP000295129"/>
    </source>
</evidence>
<sequence length="188" mass="20353">MSPNATLPHTKAASPNGFVQRSRQALGRLQPPALLQRWFNSLRPRERMLLGALAWLLPLLAIAALFDWVLTEQARLERHLPAAQATLEKMREDAAELERLLALKPPATVPPPQLAEAVSAAARARGLETEASATPDGLTVTGSGGLAAQVDWLAALQADLGLRPRQLRLQDDQRFEVLLAPASDEGGR</sequence>
<dbReference type="GO" id="GO:0015627">
    <property type="term" value="C:type II protein secretion system complex"/>
    <property type="evidence" value="ECO:0007669"/>
    <property type="project" value="InterPro"/>
</dbReference>
<protein>
    <submittedName>
        <fullName evidence="3">Type II secretory pathway component PulM</fullName>
    </submittedName>
</protein>
<evidence type="ECO:0000313" key="3">
    <source>
        <dbReference type="EMBL" id="TDN56271.1"/>
    </source>
</evidence>
<keyword evidence="2" id="KW-0472">Membrane</keyword>
<dbReference type="EMBL" id="SNVV01000002">
    <property type="protein sequence ID" value="TDN56271.1"/>
    <property type="molecule type" value="Genomic_DNA"/>
</dbReference>
<keyword evidence="2" id="KW-0812">Transmembrane</keyword>
<dbReference type="InterPro" id="IPR007690">
    <property type="entry name" value="T2SS_GspM"/>
</dbReference>
<reference evidence="3 4" key="1">
    <citation type="submission" date="2019-03" db="EMBL/GenBank/DDBJ databases">
        <title>Genomic Encyclopedia of Type Strains, Phase IV (KMG-IV): sequencing the most valuable type-strain genomes for metagenomic binning, comparative biology and taxonomic classification.</title>
        <authorList>
            <person name="Goeker M."/>
        </authorList>
    </citation>
    <scope>NUCLEOTIDE SEQUENCE [LARGE SCALE GENOMIC DNA]</scope>
    <source>
        <strain evidence="3 4">DSM 12121</strain>
    </source>
</reference>
<keyword evidence="1" id="KW-0175">Coiled coil</keyword>
<accession>A0A4R6EDJ9</accession>
<organism evidence="3 4">
    <name type="scientific">Azoarcus indigens</name>
    <dbReference type="NCBI Taxonomy" id="29545"/>
    <lineage>
        <taxon>Bacteria</taxon>
        <taxon>Pseudomonadati</taxon>
        <taxon>Pseudomonadota</taxon>
        <taxon>Betaproteobacteria</taxon>
        <taxon>Rhodocyclales</taxon>
        <taxon>Zoogloeaceae</taxon>
        <taxon>Azoarcus</taxon>
    </lineage>
</organism>
<evidence type="ECO:0000256" key="2">
    <source>
        <dbReference type="SAM" id="Phobius"/>
    </source>
</evidence>
<keyword evidence="2" id="KW-1133">Transmembrane helix</keyword>
<dbReference type="GO" id="GO:0015628">
    <property type="term" value="P:protein secretion by the type II secretion system"/>
    <property type="evidence" value="ECO:0007669"/>
    <property type="project" value="InterPro"/>
</dbReference>